<evidence type="ECO:0000313" key="12">
    <source>
        <dbReference type="Proteomes" id="UP000006727"/>
    </source>
</evidence>
<accession>A0A2K1IKD2</accession>
<dbReference type="Gramene" id="Pp3c23_22110V3.1">
    <property type="protein sequence ID" value="Pp3c23_22110V3.1"/>
    <property type="gene ID" value="Pp3c23_22110"/>
</dbReference>
<keyword evidence="7" id="KW-0520">NAD</keyword>
<dbReference type="GO" id="GO:0042773">
    <property type="term" value="P:ATP synthesis coupled electron transport"/>
    <property type="evidence" value="ECO:0007669"/>
    <property type="project" value="InterPro"/>
</dbReference>
<dbReference type="PANTHER" id="PTHR11434">
    <property type="entry name" value="NADH-UBIQUINONE OXIDOREDUCTASE SUBUNIT ND4L"/>
    <property type="match status" value="1"/>
</dbReference>
<reference evidence="10 12" key="1">
    <citation type="journal article" date="2008" name="Science">
        <title>The Physcomitrella genome reveals evolutionary insights into the conquest of land by plants.</title>
        <authorList>
            <person name="Rensing S."/>
            <person name="Lang D."/>
            <person name="Zimmer A."/>
            <person name="Terry A."/>
            <person name="Salamov A."/>
            <person name="Shapiro H."/>
            <person name="Nishiyama T."/>
            <person name="Perroud P.-F."/>
            <person name="Lindquist E."/>
            <person name="Kamisugi Y."/>
            <person name="Tanahashi T."/>
            <person name="Sakakibara K."/>
            <person name="Fujita T."/>
            <person name="Oishi K."/>
            <person name="Shin-I T."/>
            <person name="Kuroki Y."/>
            <person name="Toyoda A."/>
            <person name="Suzuki Y."/>
            <person name="Hashimoto A."/>
            <person name="Yamaguchi K."/>
            <person name="Sugano A."/>
            <person name="Kohara Y."/>
            <person name="Fujiyama A."/>
            <person name="Anterola A."/>
            <person name="Aoki S."/>
            <person name="Ashton N."/>
            <person name="Barbazuk W.B."/>
            <person name="Barker E."/>
            <person name="Bennetzen J."/>
            <person name="Bezanilla M."/>
            <person name="Blankenship R."/>
            <person name="Cho S.H."/>
            <person name="Dutcher S."/>
            <person name="Estelle M."/>
            <person name="Fawcett J.A."/>
            <person name="Gundlach H."/>
            <person name="Hanada K."/>
            <person name="Heyl A."/>
            <person name="Hicks K.A."/>
            <person name="Hugh J."/>
            <person name="Lohr M."/>
            <person name="Mayer K."/>
            <person name="Melkozernov A."/>
            <person name="Murata T."/>
            <person name="Nelson D."/>
            <person name="Pils B."/>
            <person name="Prigge M."/>
            <person name="Reiss B."/>
            <person name="Renner T."/>
            <person name="Rombauts S."/>
            <person name="Rushton P."/>
            <person name="Sanderfoot A."/>
            <person name="Schween G."/>
            <person name="Shiu S.-H."/>
            <person name="Stueber K."/>
            <person name="Theodoulou F.L."/>
            <person name="Tu H."/>
            <person name="Van de Peer Y."/>
            <person name="Verrier P.J."/>
            <person name="Waters E."/>
            <person name="Wood A."/>
            <person name="Yang L."/>
            <person name="Cove D."/>
            <person name="Cuming A."/>
            <person name="Hasebe M."/>
            <person name="Lucas S."/>
            <person name="Mishler D.B."/>
            <person name="Reski R."/>
            <person name="Grigoriev I."/>
            <person name="Quatrano R.S."/>
            <person name="Boore J.L."/>
        </authorList>
    </citation>
    <scope>NUCLEOTIDE SEQUENCE [LARGE SCALE GENOMIC DNA]</scope>
    <source>
        <strain evidence="11 12">cv. Gransden 2004</strain>
    </source>
</reference>
<keyword evidence="5" id="KW-1278">Translocase</keyword>
<dbReference type="GO" id="GO:0016651">
    <property type="term" value="F:oxidoreductase activity, acting on NAD(P)H"/>
    <property type="evidence" value="ECO:0007669"/>
    <property type="project" value="InterPro"/>
</dbReference>
<sequence>MVSLSKSWLNFLVFLVYLDDMMDQLFALFILMVVALESAIGMAILVITFRIRRTIALEFRATIRIAYCHCLII</sequence>
<evidence type="ECO:0000256" key="9">
    <source>
        <dbReference type="SAM" id="Phobius"/>
    </source>
</evidence>
<organism evidence="10">
    <name type="scientific">Physcomitrium patens</name>
    <name type="common">Spreading-leaved earth moss</name>
    <name type="synonym">Physcomitrella patens</name>
    <dbReference type="NCBI Taxonomy" id="3218"/>
    <lineage>
        <taxon>Eukaryota</taxon>
        <taxon>Viridiplantae</taxon>
        <taxon>Streptophyta</taxon>
        <taxon>Embryophyta</taxon>
        <taxon>Bryophyta</taxon>
        <taxon>Bryophytina</taxon>
        <taxon>Bryopsida</taxon>
        <taxon>Funariidae</taxon>
        <taxon>Funariales</taxon>
        <taxon>Funariaceae</taxon>
        <taxon>Physcomitrium</taxon>
    </lineage>
</organism>
<dbReference type="InterPro" id="IPR039428">
    <property type="entry name" value="NUOK/Mnh_C1-like"/>
</dbReference>
<evidence type="ECO:0000256" key="6">
    <source>
        <dbReference type="ARBA" id="ARBA00022989"/>
    </source>
</evidence>
<comment type="subcellular location">
    <subcellularLocation>
        <location evidence="1">Membrane</location>
        <topology evidence="1">Multi-pass membrane protein</topology>
    </subcellularLocation>
</comment>
<dbReference type="AlphaFoldDB" id="A0A2K1IKD2"/>
<dbReference type="InParanoid" id="A0A2K1IKD2"/>
<dbReference type="PANTHER" id="PTHR11434:SF21">
    <property type="entry name" value="NADH DEHYDROGENASE SUBUNIT 4L-RELATED"/>
    <property type="match status" value="1"/>
</dbReference>
<dbReference type="Pfam" id="PF00420">
    <property type="entry name" value="Oxidored_q2"/>
    <property type="match status" value="1"/>
</dbReference>
<proteinExistence type="inferred from homology"/>
<dbReference type="Proteomes" id="UP000006727">
    <property type="component" value="Chromosome 23"/>
</dbReference>
<evidence type="ECO:0000256" key="7">
    <source>
        <dbReference type="ARBA" id="ARBA00023027"/>
    </source>
</evidence>
<evidence type="ECO:0000256" key="3">
    <source>
        <dbReference type="ARBA" id="ARBA00022448"/>
    </source>
</evidence>
<dbReference type="EMBL" id="ABEU02000023">
    <property type="protein sequence ID" value="PNR29734.1"/>
    <property type="molecule type" value="Genomic_DNA"/>
</dbReference>
<name>A0A2K1IKD2_PHYPA</name>
<evidence type="ECO:0000256" key="4">
    <source>
        <dbReference type="ARBA" id="ARBA00022692"/>
    </source>
</evidence>
<dbReference type="GO" id="GO:0030964">
    <property type="term" value="C:NADH dehydrogenase complex"/>
    <property type="evidence" value="ECO:0000318"/>
    <property type="project" value="GO_Central"/>
</dbReference>
<keyword evidence="8 9" id="KW-0472">Membrane</keyword>
<feature type="transmembrane region" description="Helical" evidence="9">
    <location>
        <begin position="25"/>
        <end position="49"/>
    </location>
</feature>
<keyword evidence="4 9" id="KW-0812">Transmembrane</keyword>
<gene>
    <name evidence="10" type="ORF">PHYPA_028428</name>
</gene>
<comment type="similarity">
    <text evidence="2">Belongs to the complex I subunit 4L family.</text>
</comment>
<dbReference type="STRING" id="3218.A0A2K1IKD2"/>
<evidence type="ECO:0000256" key="2">
    <source>
        <dbReference type="ARBA" id="ARBA00010519"/>
    </source>
</evidence>
<evidence type="ECO:0000313" key="10">
    <source>
        <dbReference type="EMBL" id="PNR29734.1"/>
    </source>
</evidence>
<reference evidence="10 12" key="2">
    <citation type="journal article" date="2018" name="Plant J.">
        <title>The Physcomitrella patens chromosome-scale assembly reveals moss genome structure and evolution.</title>
        <authorList>
            <person name="Lang D."/>
            <person name="Ullrich K.K."/>
            <person name="Murat F."/>
            <person name="Fuchs J."/>
            <person name="Jenkins J."/>
            <person name="Haas F.B."/>
            <person name="Piednoel M."/>
            <person name="Gundlach H."/>
            <person name="Van Bel M."/>
            <person name="Meyberg R."/>
            <person name="Vives C."/>
            <person name="Morata J."/>
            <person name="Symeonidi A."/>
            <person name="Hiss M."/>
            <person name="Muchero W."/>
            <person name="Kamisugi Y."/>
            <person name="Saleh O."/>
            <person name="Blanc G."/>
            <person name="Decker E.L."/>
            <person name="van Gessel N."/>
            <person name="Grimwood J."/>
            <person name="Hayes R.D."/>
            <person name="Graham S.W."/>
            <person name="Gunter L.E."/>
            <person name="McDaniel S.F."/>
            <person name="Hoernstein S.N.W."/>
            <person name="Larsson A."/>
            <person name="Li F.W."/>
            <person name="Perroud P.F."/>
            <person name="Phillips J."/>
            <person name="Ranjan P."/>
            <person name="Rokshar D.S."/>
            <person name="Rothfels C.J."/>
            <person name="Schneider L."/>
            <person name="Shu S."/>
            <person name="Stevenson D.W."/>
            <person name="Thummler F."/>
            <person name="Tillich M."/>
            <person name="Villarreal Aguilar J.C."/>
            <person name="Widiez T."/>
            <person name="Wong G.K."/>
            <person name="Wymore A."/>
            <person name="Zhang Y."/>
            <person name="Zimmer A.D."/>
            <person name="Quatrano R.S."/>
            <person name="Mayer K.F.X."/>
            <person name="Goodstein D."/>
            <person name="Casacuberta J.M."/>
            <person name="Vandepoele K."/>
            <person name="Reski R."/>
            <person name="Cuming A.C."/>
            <person name="Tuskan G.A."/>
            <person name="Maumus F."/>
            <person name="Salse J."/>
            <person name="Schmutz J."/>
            <person name="Rensing S.A."/>
        </authorList>
    </citation>
    <scope>NUCLEOTIDE SEQUENCE [LARGE SCALE GENOMIC DNA]</scope>
    <source>
        <strain evidence="11 12">cv. Gransden 2004</strain>
    </source>
</reference>
<evidence type="ECO:0008006" key="13">
    <source>
        <dbReference type="Google" id="ProtNLM"/>
    </source>
</evidence>
<keyword evidence="3" id="KW-0813">Transport</keyword>
<evidence type="ECO:0000256" key="8">
    <source>
        <dbReference type="ARBA" id="ARBA00023136"/>
    </source>
</evidence>
<dbReference type="PaxDb" id="3218-PP1S335_84V6.1"/>
<dbReference type="EnsemblPlants" id="Pp3c23_22110V3.1">
    <property type="protein sequence ID" value="Pp3c23_22110V3.1"/>
    <property type="gene ID" value="Pp3c23_22110"/>
</dbReference>
<keyword evidence="12" id="KW-1185">Reference proteome</keyword>
<dbReference type="InterPro" id="IPR001133">
    <property type="entry name" value="NADH_UbQ_OxRdtase_chain4L/K"/>
</dbReference>
<evidence type="ECO:0000256" key="1">
    <source>
        <dbReference type="ARBA" id="ARBA00004141"/>
    </source>
</evidence>
<reference evidence="11" key="3">
    <citation type="submission" date="2020-12" db="UniProtKB">
        <authorList>
            <consortium name="EnsemblPlants"/>
        </authorList>
    </citation>
    <scope>IDENTIFICATION</scope>
</reference>
<dbReference type="Gene3D" id="1.10.287.3510">
    <property type="match status" value="1"/>
</dbReference>
<protein>
    <recommendedName>
        <fullName evidence="13">NADH dehydrogenase subunit 4L</fullName>
    </recommendedName>
</protein>
<evidence type="ECO:0000313" key="11">
    <source>
        <dbReference type="EnsemblPlants" id="Pp3c23_22110V3.1"/>
    </source>
</evidence>
<evidence type="ECO:0000256" key="5">
    <source>
        <dbReference type="ARBA" id="ARBA00022967"/>
    </source>
</evidence>
<keyword evidence="6 9" id="KW-1133">Transmembrane helix</keyword>